<gene>
    <name evidence="1" type="ORF">PSON_ATCC_30995.1.T2520013</name>
</gene>
<comment type="caution">
    <text evidence="1">The sequence shown here is derived from an EMBL/GenBank/DDBJ whole genome shotgun (WGS) entry which is preliminary data.</text>
</comment>
<evidence type="ECO:0000313" key="2">
    <source>
        <dbReference type="Proteomes" id="UP000692954"/>
    </source>
</evidence>
<evidence type="ECO:0000313" key="1">
    <source>
        <dbReference type="EMBL" id="CAD8129942.1"/>
    </source>
</evidence>
<accession>A0A8S1RRN7</accession>
<protein>
    <submittedName>
        <fullName evidence="1">Uncharacterized protein</fullName>
    </submittedName>
</protein>
<dbReference type="AlphaFoldDB" id="A0A8S1RRN7"/>
<sequence length="79" mass="9560">MKIGKWIELDEEFYFDKQDTHDGQYNKNGKKVGRWDIMYCKPYEQEYKQMGNIVVVDHMIKKEIRQRLESGQIQMKGLT</sequence>
<keyword evidence="2" id="KW-1185">Reference proteome</keyword>
<dbReference type="EMBL" id="CAJJDN010000252">
    <property type="protein sequence ID" value="CAD8129942.1"/>
    <property type="molecule type" value="Genomic_DNA"/>
</dbReference>
<reference evidence="1" key="1">
    <citation type="submission" date="2021-01" db="EMBL/GenBank/DDBJ databases">
        <authorList>
            <consortium name="Genoscope - CEA"/>
            <person name="William W."/>
        </authorList>
    </citation>
    <scope>NUCLEOTIDE SEQUENCE</scope>
</reference>
<organism evidence="1 2">
    <name type="scientific">Paramecium sonneborni</name>
    <dbReference type="NCBI Taxonomy" id="65129"/>
    <lineage>
        <taxon>Eukaryota</taxon>
        <taxon>Sar</taxon>
        <taxon>Alveolata</taxon>
        <taxon>Ciliophora</taxon>
        <taxon>Intramacronucleata</taxon>
        <taxon>Oligohymenophorea</taxon>
        <taxon>Peniculida</taxon>
        <taxon>Parameciidae</taxon>
        <taxon>Paramecium</taxon>
    </lineage>
</organism>
<dbReference type="Proteomes" id="UP000692954">
    <property type="component" value="Unassembled WGS sequence"/>
</dbReference>
<name>A0A8S1RRN7_9CILI</name>
<dbReference type="OrthoDB" id="326273at2759"/>
<proteinExistence type="predicted"/>